<dbReference type="InterPro" id="IPR036397">
    <property type="entry name" value="RNaseH_sf"/>
</dbReference>
<sequence length="70" mass="8056">MESVLFIEKCINILSENLKACSRKLVMKSTFKFYHDNYPTLTSLNIGVWLLYNYPKVISTPPYSPGLNPN</sequence>
<dbReference type="AlphaFoldDB" id="A0A087TJG9"/>
<evidence type="ECO:0008006" key="3">
    <source>
        <dbReference type="Google" id="ProtNLM"/>
    </source>
</evidence>
<evidence type="ECO:0000313" key="1">
    <source>
        <dbReference type="EMBL" id="KFM65258.1"/>
    </source>
</evidence>
<accession>A0A087TJG9</accession>
<proteinExistence type="predicted"/>
<gene>
    <name evidence="1" type="ORF">X975_10915</name>
</gene>
<protein>
    <recommendedName>
        <fullName evidence="3">Tc1-like transposase DDE domain-containing protein</fullName>
    </recommendedName>
</protein>
<dbReference type="EMBL" id="KK115496">
    <property type="protein sequence ID" value="KFM65258.1"/>
    <property type="molecule type" value="Genomic_DNA"/>
</dbReference>
<organism evidence="1 2">
    <name type="scientific">Stegodyphus mimosarum</name>
    <name type="common">African social velvet spider</name>
    <dbReference type="NCBI Taxonomy" id="407821"/>
    <lineage>
        <taxon>Eukaryota</taxon>
        <taxon>Metazoa</taxon>
        <taxon>Ecdysozoa</taxon>
        <taxon>Arthropoda</taxon>
        <taxon>Chelicerata</taxon>
        <taxon>Arachnida</taxon>
        <taxon>Araneae</taxon>
        <taxon>Araneomorphae</taxon>
        <taxon>Entelegynae</taxon>
        <taxon>Eresoidea</taxon>
        <taxon>Eresidae</taxon>
        <taxon>Stegodyphus</taxon>
    </lineage>
</organism>
<evidence type="ECO:0000313" key="2">
    <source>
        <dbReference type="Proteomes" id="UP000054359"/>
    </source>
</evidence>
<reference evidence="1 2" key="1">
    <citation type="submission" date="2013-11" db="EMBL/GenBank/DDBJ databases">
        <title>Genome sequencing of Stegodyphus mimosarum.</title>
        <authorList>
            <person name="Bechsgaard J."/>
        </authorList>
    </citation>
    <scope>NUCLEOTIDE SEQUENCE [LARGE SCALE GENOMIC DNA]</scope>
</reference>
<dbReference type="Gene3D" id="3.30.420.10">
    <property type="entry name" value="Ribonuclease H-like superfamily/Ribonuclease H"/>
    <property type="match status" value="1"/>
</dbReference>
<dbReference type="Proteomes" id="UP000054359">
    <property type="component" value="Unassembled WGS sequence"/>
</dbReference>
<name>A0A087TJG9_STEMI</name>
<keyword evidence="2" id="KW-1185">Reference proteome</keyword>
<feature type="non-terminal residue" evidence="1">
    <location>
        <position position="70"/>
    </location>
</feature>
<dbReference type="OrthoDB" id="4843387at2759"/>
<dbReference type="GO" id="GO:0003676">
    <property type="term" value="F:nucleic acid binding"/>
    <property type="evidence" value="ECO:0007669"/>
    <property type="project" value="InterPro"/>
</dbReference>